<keyword evidence="8" id="KW-1185">Reference proteome</keyword>
<keyword evidence="3 5" id="KW-1133">Transmembrane helix</keyword>
<dbReference type="RefSeq" id="WP_200132355.1">
    <property type="nucleotide sequence ID" value="NZ_JAEHOI010000007.1"/>
</dbReference>
<proteinExistence type="predicted"/>
<feature type="domain" description="ABC transmembrane type-2" evidence="6">
    <location>
        <begin position="73"/>
        <end position="319"/>
    </location>
</feature>
<dbReference type="Pfam" id="PF12698">
    <property type="entry name" value="ABC2_membrane_3"/>
    <property type="match status" value="1"/>
</dbReference>
<dbReference type="InterPro" id="IPR052902">
    <property type="entry name" value="ABC-2_transporter"/>
</dbReference>
<evidence type="ECO:0000256" key="2">
    <source>
        <dbReference type="ARBA" id="ARBA00022692"/>
    </source>
</evidence>
<dbReference type="InterPro" id="IPR013525">
    <property type="entry name" value="ABC2_TM"/>
</dbReference>
<feature type="transmembrane region" description="Helical" evidence="5">
    <location>
        <begin position="199"/>
        <end position="217"/>
    </location>
</feature>
<reference evidence="7" key="1">
    <citation type="submission" date="2020-12" db="EMBL/GenBank/DDBJ databases">
        <title>Leucobacter sp. CAS2, isolated from Chromium sludge.</title>
        <authorList>
            <person name="Xu Z."/>
        </authorList>
    </citation>
    <scope>NUCLEOTIDE SEQUENCE</scope>
    <source>
        <strain evidence="7">CSA2</strain>
    </source>
</reference>
<evidence type="ECO:0000313" key="7">
    <source>
        <dbReference type="EMBL" id="MBK0422153.1"/>
    </source>
</evidence>
<dbReference type="PROSITE" id="PS51012">
    <property type="entry name" value="ABC_TM2"/>
    <property type="match status" value="1"/>
</dbReference>
<dbReference type="PANTHER" id="PTHR43027:SF2">
    <property type="entry name" value="TRANSPORT PERMEASE PROTEIN"/>
    <property type="match status" value="1"/>
</dbReference>
<dbReference type="GO" id="GO:0140359">
    <property type="term" value="F:ABC-type transporter activity"/>
    <property type="evidence" value="ECO:0007669"/>
    <property type="project" value="InterPro"/>
</dbReference>
<feature type="transmembrane region" description="Helical" evidence="5">
    <location>
        <begin position="155"/>
        <end position="179"/>
    </location>
</feature>
<evidence type="ECO:0000256" key="3">
    <source>
        <dbReference type="ARBA" id="ARBA00022989"/>
    </source>
</evidence>
<comment type="subcellular location">
    <subcellularLocation>
        <location evidence="1">Membrane</location>
        <topology evidence="1">Multi-pass membrane protein</topology>
    </subcellularLocation>
</comment>
<evidence type="ECO:0000313" key="8">
    <source>
        <dbReference type="Proteomes" id="UP000618733"/>
    </source>
</evidence>
<protein>
    <submittedName>
        <fullName evidence="7">ABC transporter permease</fullName>
    </submittedName>
</protein>
<dbReference type="GO" id="GO:0016020">
    <property type="term" value="C:membrane"/>
    <property type="evidence" value="ECO:0007669"/>
    <property type="project" value="UniProtKB-SubCell"/>
</dbReference>
<dbReference type="EMBL" id="JAEHOI010000007">
    <property type="protein sequence ID" value="MBK0422153.1"/>
    <property type="molecule type" value="Genomic_DNA"/>
</dbReference>
<feature type="transmembrane region" description="Helical" evidence="5">
    <location>
        <begin position="114"/>
        <end position="134"/>
    </location>
</feature>
<dbReference type="Proteomes" id="UP000618733">
    <property type="component" value="Unassembled WGS sequence"/>
</dbReference>
<comment type="caution">
    <text evidence="7">The sequence shown here is derived from an EMBL/GenBank/DDBJ whole genome shotgun (WGS) entry which is preliminary data.</text>
</comment>
<dbReference type="PANTHER" id="PTHR43027">
    <property type="entry name" value="DOXORUBICIN RESISTANCE ABC TRANSPORTER PERMEASE PROTEIN DRRC-RELATED"/>
    <property type="match status" value="1"/>
</dbReference>
<keyword evidence="2 5" id="KW-0812">Transmembrane</keyword>
<organism evidence="7 8">
    <name type="scientific">Leucobacter edaphi</name>
    <dbReference type="NCBI Taxonomy" id="2796472"/>
    <lineage>
        <taxon>Bacteria</taxon>
        <taxon>Bacillati</taxon>
        <taxon>Actinomycetota</taxon>
        <taxon>Actinomycetes</taxon>
        <taxon>Micrococcales</taxon>
        <taxon>Microbacteriaceae</taxon>
        <taxon>Leucobacter</taxon>
    </lineage>
</organism>
<evidence type="ECO:0000256" key="4">
    <source>
        <dbReference type="ARBA" id="ARBA00023136"/>
    </source>
</evidence>
<evidence type="ECO:0000259" key="6">
    <source>
        <dbReference type="PROSITE" id="PS51012"/>
    </source>
</evidence>
<feature type="transmembrane region" description="Helical" evidence="5">
    <location>
        <begin position="229"/>
        <end position="248"/>
    </location>
</feature>
<accession>A0A934QCX2</accession>
<keyword evidence="4 5" id="KW-0472">Membrane</keyword>
<feature type="transmembrane region" description="Helical" evidence="5">
    <location>
        <begin position="75"/>
        <end position="94"/>
    </location>
</feature>
<gene>
    <name evidence="7" type="ORF">JD292_08700</name>
</gene>
<evidence type="ECO:0000256" key="5">
    <source>
        <dbReference type="SAM" id="Phobius"/>
    </source>
</evidence>
<dbReference type="AlphaFoldDB" id="A0A934QCX2"/>
<feature type="transmembrane region" description="Helical" evidence="5">
    <location>
        <begin position="291"/>
        <end position="313"/>
    </location>
</feature>
<evidence type="ECO:0000256" key="1">
    <source>
        <dbReference type="ARBA" id="ARBA00004141"/>
    </source>
</evidence>
<sequence>MSTTEKRADAGAIAAAASENPVPTATRAAGTAGTGAAHAAPTRAVGAGRAPGILRAGLSALVIELRGYVRTPDTIVFTFLFPILMLGIFSVAFESMGKVGALPDGTGGVTMAEYYLPGMVAAGIFLSGVQNLAIDIAREKSDGWLRRLGATAISPVSYFIGKAGMILITSLAQAALLIAVAKFAFDVRLPEEPELWLRFAWLFALGIVTMTMLGIALSSLPRSSRSATAVVLPVVLLLQFISGVYLQFTMLPEWLQNFASLFPLKWLAQGMRSVFLPEHFAKAELSGSWDLGLVAVNLGIWLVVGLVISLITFRWTRRS</sequence>
<dbReference type="InterPro" id="IPR047817">
    <property type="entry name" value="ABC2_TM_bact-type"/>
</dbReference>
<name>A0A934QCX2_9MICO</name>